<organism evidence="1 2">
    <name type="scientific">Pedobacter africanus</name>
    <dbReference type="NCBI Taxonomy" id="151894"/>
    <lineage>
        <taxon>Bacteria</taxon>
        <taxon>Pseudomonadati</taxon>
        <taxon>Bacteroidota</taxon>
        <taxon>Sphingobacteriia</taxon>
        <taxon>Sphingobacteriales</taxon>
        <taxon>Sphingobacteriaceae</taxon>
        <taxon>Pedobacter</taxon>
    </lineage>
</organism>
<dbReference type="EMBL" id="JAVDTF010000004">
    <property type="protein sequence ID" value="MDR6785500.1"/>
    <property type="molecule type" value="Genomic_DNA"/>
</dbReference>
<accession>A0ACC6L1J0</accession>
<evidence type="ECO:0000313" key="1">
    <source>
        <dbReference type="EMBL" id="MDR6785500.1"/>
    </source>
</evidence>
<comment type="caution">
    <text evidence="1">The sequence shown here is derived from an EMBL/GenBank/DDBJ whole genome shotgun (WGS) entry which is preliminary data.</text>
</comment>
<gene>
    <name evidence="1" type="ORF">J2X78_004085</name>
</gene>
<evidence type="ECO:0000313" key="2">
    <source>
        <dbReference type="Proteomes" id="UP001246858"/>
    </source>
</evidence>
<name>A0ACC6L1J0_9SPHI</name>
<protein>
    <submittedName>
        <fullName evidence="1">Uncharacterized protein</fullName>
    </submittedName>
</protein>
<keyword evidence="2" id="KW-1185">Reference proteome</keyword>
<dbReference type="Proteomes" id="UP001246858">
    <property type="component" value="Unassembled WGS sequence"/>
</dbReference>
<proteinExistence type="predicted"/>
<sequence length="388" mass="42670">MDKLNFDRLIDAYLDDSASDADKTLLEAYYEKLQNGEPLNLLKGEEAALEVVMYRNIISGIGALPKRKQGIKLWTGIGLAAAAVAAIVFGIWFYNQEVASLRNALRNEVTYRNDIDPGKNIATLTFSNGKTIKLSERKTGVVIGDDLRYDDNTAVISGTGKKSLPLGRDENGEGVMTLTTPRGGTYQITLFEGTKVWLNAASRLIYTIGLNDQGERLVKLEGEAYFEVAKDKIHPFIVESTGQRVEVLGTHFNIKGYADEGATVTTLIEGRVQVSASRDDGQGGARILKPNQQSTLSNNSLTIGEADPNAIVWIKGKFSFYDTPLQDVMKQLARWYDVEVVYPDGVPLRKFTGDINRNVSASEALGLFKFSGVQFTIEGKKIIVNNNN</sequence>
<reference evidence="1" key="1">
    <citation type="submission" date="2023-07" db="EMBL/GenBank/DDBJ databases">
        <title>Sorghum-associated microbial communities from plants grown in Nebraska, USA.</title>
        <authorList>
            <person name="Schachtman D."/>
        </authorList>
    </citation>
    <scope>NUCLEOTIDE SEQUENCE</scope>
    <source>
        <strain evidence="1">2697</strain>
    </source>
</reference>